<evidence type="ECO:0000259" key="3">
    <source>
        <dbReference type="PROSITE" id="PS50930"/>
    </source>
</evidence>
<dbReference type="STRING" id="86166.TAGGR_367"/>
<dbReference type="FunFam" id="3.40.50.2300:FF:000051">
    <property type="entry name" value="Two-component response regulator yehT"/>
    <property type="match status" value="1"/>
</dbReference>
<protein>
    <submittedName>
        <fullName evidence="4">Two-component system, LytT family, response regulator</fullName>
    </submittedName>
</protein>
<comment type="caution">
    <text evidence="4">The sequence shown here is derived from an EMBL/GenBank/DDBJ whole genome shotgun (WGS) entry which is preliminary data.</text>
</comment>
<dbReference type="RefSeq" id="WP_059177027.1">
    <property type="nucleotide sequence ID" value="NZ_BCNO01000003.1"/>
</dbReference>
<dbReference type="OrthoDB" id="9809318at2"/>
<dbReference type="InterPro" id="IPR001789">
    <property type="entry name" value="Sig_transdc_resp-reg_receiver"/>
</dbReference>
<dbReference type="InterPro" id="IPR011006">
    <property type="entry name" value="CheY-like_superfamily"/>
</dbReference>
<dbReference type="SUPFAM" id="SSF52172">
    <property type="entry name" value="CheY-like"/>
    <property type="match status" value="1"/>
</dbReference>
<gene>
    <name evidence="4" type="ORF">TAGGR_367</name>
</gene>
<dbReference type="Pfam" id="PF04397">
    <property type="entry name" value="LytTR"/>
    <property type="match status" value="1"/>
</dbReference>
<dbReference type="Pfam" id="PF00072">
    <property type="entry name" value="Response_reg"/>
    <property type="match status" value="1"/>
</dbReference>
<organism evidence="4 5">
    <name type="scientific">Thermodesulfovibrio aggregans</name>
    <dbReference type="NCBI Taxonomy" id="86166"/>
    <lineage>
        <taxon>Bacteria</taxon>
        <taxon>Pseudomonadati</taxon>
        <taxon>Nitrospirota</taxon>
        <taxon>Thermodesulfovibrionia</taxon>
        <taxon>Thermodesulfovibrionales</taxon>
        <taxon>Thermodesulfovibrionaceae</taxon>
        <taxon>Thermodesulfovibrio</taxon>
    </lineage>
</organism>
<dbReference type="PANTHER" id="PTHR37299:SF1">
    <property type="entry name" value="STAGE 0 SPORULATION PROTEIN A HOMOLOG"/>
    <property type="match status" value="1"/>
</dbReference>
<dbReference type="SMART" id="SM00850">
    <property type="entry name" value="LytTR"/>
    <property type="match status" value="1"/>
</dbReference>
<dbReference type="SMART" id="SM00448">
    <property type="entry name" value="REC"/>
    <property type="match status" value="1"/>
</dbReference>
<dbReference type="PANTHER" id="PTHR37299">
    <property type="entry name" value="TRANSCRIPTIONAL REGULATOR-RELATED"/>
    <property type="match status" value="1"/>
</dbReference>
<name>A0A0U9HUM6_9BACT</name>
<dbReference type="GO" id="GO:0000156">
    <property type="term" value="F:phosphorelay response regulator activity"/>
    <property type="evidence" value="ECO:0007669"/>
    <property type="project" value="InterPro"/>
</dbReference>
<dbReference type="PROSITE" id="PS50930">
    <property type="entry name" value="HTH_LYTTR"/>
    <property type="match status" value="1"/>
</dbReference>
<dbReference type="InterPro" id="IPR007492">
    <property type="entry name" value="LytTR_DNA-bd_dom"/>
</dbReference>
<proteinExistence type="predicted"/>
<accession>A0A0U9HUM6</accession>
<feature type="modified residue" description="4-aspartylphosphate" evidence="1">
    <location>
        <position position="55"/>
    </location>
</feature>
<sequence length="257" mass="29591">MLFSAIVVDDEPYAREELLYILSHFDSCRVIGQAGNAKDCIFLYSKFRPDVVFLDIEMPDMSGIEVARQLAKFDNPPLIVFATAYDDYAIEAFELGAVDYILKPFEEKRIAKTIMRIENLKRNQAEWNEAVGRLSQFLEKKKIFKKLPVRQKAGVISFVPFMDILYCEASEGGVKVITVKDEYYFDGTLTELETRLKEEGFMRVHKSYIVNLKRIEAVLPWFKGTYWIVIEGKKNQIPVSKSIVKELKEVLGIKCSS</sequence>
<keyword evidence="5" id="KW-1185">Reference proteome</keyword>
<dbReference type="EMBL" id="BCNO01000003">
    <property type="protein sequence ID" value="GAQ95594.1"/>
    <property type="molecule type" value="Genomic_DNA"/>
</dbReference>
<evidence type="ECO:0000313" key="5">
    <source>
        <dbReference type="Proteomes" id="UP000054976"/>
    </source>
</evidence>
<dbReference type="PROSITE" id="PS50110">
    <property type="entry name" value="RESPONSE_REGULATORY"/>
    <property type="match status" value="1"/>
</dbReference>
<evidence type="ECO:0000256" key="1">
    <source>
        <dbReference type="PROSITE-ProRule" id="PRU00169"/>
    </source>
</evidence>
<dbReference type="AlphaFoldDB" id="A0A0U9HUM6"/>
<dbReference type="CDD" id="cd17532">
    <property type="entry name" value="REC_LytTR_AlgR-like"/>
    <property type="match status" value="1"/>
</dbReference>
<evidence type="ECO:0000313" key="4">
    <source>
        <dbReference type="EMBL" id="GAQ95594.1"/>
    </source>
</evidence>
<dbReference type="Proteomes" id="UP000054976">
    <property type="component" value="Unassembled WGS sequence"/>
</dbReference>
<dbReference type="InterPro" id="IPR046947">
    <property type="entry name" value="LytR-like"/>
</dbReference>
<evidence type="ECO:0000259" key="2">
    <source>
        <dbReference type="PROSITE" id="PS50110"/>
    </source>
</evidence>
<dbReference type="Gene3D" id="2.40.50.1020">
    <property type="entry name" value="LytTr DNA-binding domain"/>
    <property type="match status" value="1"/>
</dbReference>
<reference evidence="5" key="1">
    <citation type="submission" date="2016-01" db="EMBL/GenBank/DDBJ databases">
        <title>Draft genome sequence of Thermodesulfovibrio aggregans strain TGE-P1.</title>
        <authorList>
            <person name="Sekiguchi Y."/>
            <person name="Ohashi A."/>
            <person name="Matsuura N."/>
            <person name="Tourlousse M.D."/>
        </authorList>
    </citation>
    <scope>NUCLEOTIDE SEQUENCE [LARGE SCALE GENOMIC DNA]</scope>
    <source>
        <strain evidence="5">TGE-P1</strain>
    </source>
</reference>
<dbReference type="Gene3D" id="3.40.50.2300">
    <property type="match status" value="1"/>
</dbReference>
<feature type="domain" description="Response regulatory" evidence="2">
    <location>
        <begin position="4"/>
        <end position="118"/>
    </location>
</feature>
<keyword evidence="1" id="KW-0597">Phosphoprotein</keyword>
<feature type="domain" description="HTH LytTR-type" evidence="3">
    <location>
        <begin position="147"/>
        <end position="253"/>
    </location>
</feature>
<dbReference type="GO" id="GO:0003677">
    <property type="term" value="F:DNA binding"/>
    <property type="evidence" value="ECO:0007669"/>
    <property type="project" value="InterPro"/>
</dbReference>